<dbReference type="Proteomes" id="UP001310022">
    <property type="component" value="Unassembled WGS sequence"/>
</dbReference>
<comment type="caution">
    <text evidence="1">The sequence shown here is derived from an EMBL/GenBank/DDBJ whole genome shotgun (WGS) entry which is preliminary data.</text>
</comment>
<evidence type="ECO:0000313" key="2">
    <source>
        <dbReference type="Proteomes" id="UP001310022"/>
    </source>
</evidence>
<keyword evidence="2" id="KW-1185">Reference proteome</keyword>
<name>A0AAN5AIQ5_9BACT</name>
<gene>
    <name evidence="1" type="ORF">PEDI_06810</name>
</gene>
<dbReference type="AlphaFoldDB" id="A0AAN5AIQ5"/>
<accession>A0AAN5AIQ5</accession>
<proteinExistence type="predicted"/>
<sequence>MPKIPLILAVGKKGNSVKCNVAAFKIWFFQAFKIVRTYIMPIIYLRRDIGN</sequence>
<dbReference type="EMBL" id="BQKE01000001">
    <property type="protein sequence ID" value="GJM60129.1"/>
    <property type="molecule type" value="Genomic_DNA"/>
</dbReference>
<protein>
    <submittedName>
        <fullName evidence="1">Uncharacterized protein</fullName>
    </submittedName>
</protein>
<organism evidence="1 2">
    <name type="scientific">Persicobacter diffluens</name>
    <dbReference type="NCBI Taxonomy" id="981"/>
    <lineage>
        <taxon>Bacteria</taxon>
        <taxon>Pseudomonadati</taxon>
        <taxon>Bacteroidota</taxon>
        <taxon>Cytophagia</taxon>
        <taxon>Cytophagales</taxon>
        <taxon>Persicobacteraceae</taxon>
        <taxon>Persicobacter</taxon>
    </lineage>
</organism>
<evidence type="ECO:0000313" key="1">
    <source>
        <dbReference type="EMBL" id="GJM60129.1"/>
    </source>
</evidence>
<reference evidence="1 2" key="1">
    <citation type="submission" date="2021-12" db="EMBL/GenBank/DDBJ databases">
        <title>Genome sequencing of bacteria with rrn-lacking chromosome and rrn-plasmid.</title>
        <authorList>
            <person name="Anda M."/>
            <person name="Iwasaki W."/>
        </authorList>
    </citation>
    <scope>NUCLEOTIDE SEQUENCE [LARGE SCALE GENOMIC DNA]</scope>
    <source>
        <strain evidence="1 2">NBRC 15940</strain>
    </source>
</reference>